<dbReference type="Pfam" id="PF17877">
    <property type="entry name" value="Dis3l2_C_term"/>
    <property type="match status" value="1"/>
</dbReference>
<reference evidence="5" key="1">
    <citation type="submission" date="2025-08" db="UniProtKB">
        <authorList>
            <consortium name="RefSeq"/>
        </authorList>
    </citation>
    <scope>IDENTIFICATION</scope>
    <source>
        <tissue evidence="5">Whole body</tissue>
    </source>
</reference>
<evidence type="ECO:0000256" key="1">
    <source>
        <dbReference type="RuleBase" id="RU003901"/>
    </source>
</evidence>
<dbReference type="GO" id="GO:0010587">
    <property type="term" value="P:miRNA catabolic process"/>
    <property type="evidence" value="ECO:0007669"/>
    <property type="project" value="TreeGrafter"/>
</dbReference>
<dbReference type="InterPro" id="IPR050180">
    <property type="entry name" value="RNR_Ribonuclease"/>
</dbReference>
<evidence type="ECO:0000313" key="5">
    <source>
        <dbReference type="RefSeq" id="XP_017884605.1"/>
    </source>
</evidence>
<dbReference type="GeneID" id="108627723"/>
<dbReference type="Proteomes" id="UP000694925">
    <property type="component" value="Unplaced"/>
</dbReference>
<dbReference type="GO" id="GO:0000932">
    <property type="term" value="C:P-body"/>
    <property type="evidence" value="ECO:0007669"/>
    <property type="project" value="TreeGrafter"/>
</dbReference>
<dbReference type="RefSeq" id="XP_017884605.1">
    <property type="nucleotide sequence ID" value="XM_018029116.2"/>
</dbReference>
<dbReference type="PANTHER" id="PTHR23355:SF9">
    <property type="entry name" value="DIS3-LIKE EXONUCLEASE 2"/>
    <property type="match status" value="1"/>
</dbReference>
<name>A0AAJ7J5M5_9HYME</name>
<dbReference type="InterPro" id="IPR001900">
    <property type="entry name" value="RNase_II/R"/>
</dbReference>
<gene>
    <name evidence="5" type="primary">LOC108627723</name>
</gene>
<dbReference type="InterPro" id="IPR041093">
    <property type="entry name" value="Dis3l2-like_C"/>
</dbReference>
<dbReference type="Gene3D" id="2.40.50.690">
    <property type="match status" value="1"/>
</dbReference>
<dbReference type="InterPro" id="IPR012340">
    <property type="entry name" value="NA-bd_OB-fold"/>
</dbReference>
<dbReference type="Gene3D" id="2.40.50.700">
    <property type="match status" value="1"/>
</dbReference>
<evidence type="ECO:0000259" key="3">
    <source>
        <dbReference type="SMART" id="SM00955"/>
    </source>
</evidence>
<comment type="similarity">
    <text evidence="1">Belongs to the RNR ribonuclease family.</text>
</comment>
<dbReference type="InterPro" id="IPR022966">
    <property type="entry name" value="RNase_II/R_CS"/>
</dbReference>
<sequence length="889" mass="101442">MSKESTSSDFGTQNHSASVNNKKVARKVKKNKCETVATAVQCYYEKGTAVDKPRSLKNCSIKFGVDKKCCRQKEKNNAPINNIKDIVERGKDVANLTNDVQALIIDEFVNERVRRKRKGNNKKSKLKKGSSSREASVGEEDEEEEEVIVAAAVKEREVEESVQRKIRETFPKLIPVREIDEFIRNENSIDAQYVEGYLRVNPWNHKFAYISLGDDEFDLLIVGLRDRNRSFDGDHVVARVNPTDKWKTCQGQVQKTGVVVCIKEKVHPRKTVGHIKQRGGTSTFLYPRDHRVPLVRITKQSLEQFAIRPSNCENMLYLVVITDWTNPQFAVGKIEQIVGSIGDIKAESDAILLEHDLDVKPYDPKVIRGLPNSDHSLTEDDLTDREDWRSECVFTIDPKTAVDLDDAISCRILENKNYEIGVHISDVTHYLEFLSPLDVQISKRATTVYTTDNVYHMLPKQLCQVCSLTPGQDKLAFSVIWEITPGAEIVKHRFAKTVIKSCCQMAYEDAQKFIENPEDNSLDHPLIISGGDFTVEHLSTRVNRLHNLAVQMRSKRFENGALHINQPKLCISVDRITGLPVSYSIEEQRDSNRLIEEFMLLANTTVATHLYNTIPSSALLRNHKEPSKHMLGITKDTLQRFGIHLDIDSSASLHASLKRYEQIELEAENDETMKTMKYRMMVINSLCSKAMARATYRCSSTVRTEAELRHYALNVSLYTHFTSPIRRYSDCVVHRLLHSTIRDIDTLPDTWSEKLCKSIAANCNTKKYGAKMAQEKSSELYFTYFIDLNGPIVTMGIVLQVTESFVNVILCEVGIKLRIHFAQLKEFATIVEYSTECSVPTIRIVWRQPAVTQMINVFTLLYLRVEKHPETFQLIGSLLPPNYETVERR</sequence>
<evidence type="ECO:0000313" key="4">
    <source>
        <dbReference type="Proteomes" id="UP000694925"/>
    </source>
</evidence>
<dbReference type="KEGG" id="ccal:108627723"/>
<feature type="compositionally biased region" description="Polar residues" evidence="2">
    <location>
        <begin position="1"/>
        <end position="18"/>
    </location>
</feature>
<dbReference type="Pfam" id="PF17849">
    <property type="entry name" value="OB_Dis3"/>
    <property type="match status" value="1"/>
</dbReference>
<feature type="domain" description="RNB" evidence="3">
    <location>
        <begin position="385"/>
        <end position="743"/>
    </location>
</feature>
<dbReference type="GO" id="GO:0006402">
    <property type="term" value="P:mRNA catabolic process"/>
    <property type="evidence" value="ECO:0007669"/>
    <property type="project" value="TreeGrafter"/>
</dbReference>
<feature type="region of interest" description="Disordered" evidence="2">
    <location>
        <begin position="1"/>
        <end position="25"/>
    </location>
</feature>
<dbReference type="InterPro" id="IPR041505">
    <property type="entry name" value="Dis3_CSD2"/>
</dbReference>
<feature type="compositionally biased region" description="Basic residues" evidence="2">
    <location>
        <begin position="116"/>
        <end position="130"/>
    </location>
</feature>
<evidence type="ECO:0000256" key="2">
    <source>
        <dbReference type="SAM" id="MobiDB-lite"/>
    </source>
</evidence>
<dbReference type="PROSITE" id="PS01175">
    <property type="entry name" value="RIBONUCLEASE_II"/>
    <property type="match status" value="1"/>
</dbReference>
<organism evidence="4 5">
    <name type="scientific">Ceratina calcarata</name>
    <dbReference type="NCBI Taxonomy" id="156304"/>
    <lineage>
        <taxon>Eukaryota</taxon>
        <taxon>Metazoa</taxon>
        <taxon>Ecdysozoa</taxon>
        <taxon>Arthropoda</taxon>
        <taxon>Hexapoda</taxon>
        <taxon>Insecta</taxon>
        <taxon>Pterygota</taxon>
        <taxon>Neoptera</taxon>
        <taxon>Endopterygota</taxon>
        <taxon>Hymenoptera</taxon>
        <taxon>Apocrita</taxon>
        <taxon>Aculeata</taxon>
        <taxon>Apoidea</taxon>
        <taxon>Anthophila</taxon>
        <taxon>Apidae</taxon>
        <taxon>Ceratina</taxon>
        <taxon>Zadontomerus</taxon>
    </lineage>
</organism>
<protein>
    <submittedName>
        <fullName evidence="5">DIS3-like exonuclease 2</fullName>
    </submittedName>
</protein>
<keyword evidence="4" id="KW-1185">Reference proteome</keyword>
<dbReference type="CTD" id="129563"/>
<accession>A0AAJ7J5M5</accession>
<dbReference type="SMART" id="SM00955">
    <property type="entry name" value="RNB"/>
    <property type="match status" value="1"/>
</dbReference>
<dbReference type="Pfam" id="PF00773">
    <property type="entry name" value="RNB"/>
    <property type="match status" value="1"/>
</dbReference>
<feature type="region of interest" description="Disordered" evidence="2">
    <location>
        <begin position="116"/>
        <end position="140"/>
    </location>
</feature>
<dbReference type="SUPFAM" id="SSF50249">
    <property type="entry name" value="Nucleic acid-binding proteins"/>
    <property type="match status" value="2"/>
</dbReference>
<dbReference type="PANTHER" id="PTHR23355">
    <property type="entry name" value="RIBONUCLEASE"/>
    <property type="match status" value="1"/>
</dbReference>
<proteinExistence type="inferred from homology"/>
<dbReference type="GO" id="GO:0000175">
    <property type="term" value="F:3'-5'-RNA exonuclease activity"/>
    <property type="evidence" value="ECO:0007669"/>
    <property type="project" value="TreeGrafter"/>
</dbReference>
<dbReference type="GO" id="GO:0003723">
    <property type="term" value="F:RNA binding"/>
    <property type="evidence" value="ECO:0007669"/>
    <property type="project" value="InterPro"/>
</dbReference>
<dbReference type="AlphaFoldDB" id="A0AAJ7J5M5"/>
<dbReference type="Gene3D" id="2.40.50.140">
    <property type="entry name" value="Nucleic acid-binding proteins"/>
    <property type="match status" value="1"/>
</dbReference>